<evidence type="ECO:0000313" key="4">
    <source>
        <dbReference type="EMBL" id="CAD9764698.1"/>
    </source>
</evidence>
<organism evidence="4">
    <name type="scientific">Lotharella oceanica</name>
    <dbReference type="NCBI Taxonomy" id="641309"/>
    <lineage>
        <taxon>Eukaryota</taxon>
        <taxon>Sar</taxon>
        <taxon>Rhizaria</taxon>
        <taxon>Cercozoa</taxon>
        <taxon>Chlorarachniophyceae</taxon>
        <taxon>Lotharella</taxon>
    </lineage>
</organism>
<sequence>MEDPAEDDTRVKSSPDHLLRAIAENKVDDFQAIVDAKADVNARSKMAGVTALEMVAKSGSAEMCEILLEAKANPRTRDRQKRTPLLQATILGNAGVVTVLLGSGVGEERDINDDTALHLAAQRGKGKLVFLLGAQLGLYLDAANAKGQSPLHCALGNTPVNHDTVAALLYFKYRKLGEQRGGTVDLGMMMTDTHGQTVLHYAASTLLNEPGDTSLLAQILELSYLEDIRSVSATDDDGRTPLHIAALHDRYSFVQYLTKFVGDHAKGQKQTVVGGALPTWVNNGDTKGLTALHLAAISGSLQTLRLLVAIPGADVNVGRDTSGWPPIMHAAKNGHLGVIRALLAARASLTPVDLNHLGSTQNEVDVALGSGHVEVARALLQMQHSETTLAARLTTLRERVGRVEHGKASARGSCAACSMM</sequence>
<dbReference type="PANTHER" id="PTHR24198:SF165">
    <property type="entry name" value="ANKYRIN REPEAT-CONTAINING PROTEIN-RELATED"/>
    <property type="match status" value="1"/>
</dbReference>
<keyword evidence="1" id="KW-0677">Repeat</keyword>
<evidence type="ECO:0000256" key="2">
    <source>
        <dbReference type="ARBA" id="ARBA00023043"/>
    </source>
</evidence>
<feature type="repeat" description="ANK" evidence="3">
    <location>
        <begin position="287"/>
        <end position="320"/>
    </location>
</feature>
<dbReference type="SUPFAM" id="SSF48403">
    <property type="entry name" value="Ankyrin repeat"/>
    <property type="match status" value="1"/>
</dbReference>
<keyword evidence="2 3" id="KW-0040">ANK repeat</keyword>
<dbReference type="PROSITE" id="PS50088">
    <property type="entry name" value="ANK_REPEAT"/>
    <property type="match status" value="4"/>
</dbReference>
<dbReference type="EMBL" id="HBHP01016597">
    <property type="protein sequence ID" value="CAD9764698.1"/>
    <property type="molecule type" value="Transcribed_RNA"/>
</dbReference>
<dbReference type="Gene3D" id="1.25.40.20">
    <property type="entry name" value="Ankyrin repeat-containing domain"/>
    <property type="match status" value="4"/>
</dbReference>
<evidence type="ECO:0000256" key="3">
    <source>
        <dbReference type="PROSITE-ProRule" id="PRU00023"/>
    </source>
</evidence>
<feature type="repeat" description="ANK" evidence="3">
    <location>
        <begin position="237"/>
        <end position="257"/>
    </location>
</feature>
<reference evidence="4" key="1">
    <citation type="submission" date="2021-01" db="EMBL/GenBank/DDBJ databases">
        <authorList>
            <person name="Corre E."/>
            <person name="Pelletier E."/>
            <person name="Niang G."/>
            <person name="Scheremetjew M."/>
            <person name="Finn R."/>
            <person name="Kale V."/>
            <person name="Holt S."/>
            <person name="Cochrane G."/>
            <person name="Meng A."/>
            <person name="Brown T."/>
            <person name="Cohen L."/>
        </authorList>
    </citation>
    <scope>NUCLEOTIDE SEQUENCE</scope>
    <source>
        <strain evidence="4">CCMP622</strain>
    </source>
</reference>
<gene>
    <name evidence="4" type="ORF">LSP00402_LOCUS10288</name>
</gene>
<dbReference type="AlphaFoldDB" id="A0A7S2TS66"/>
<accession>A0A7S2TS66</accession>
<feature type="repeat" description="ANK" evidence="3">
    <location>
        <begin position="322"/>
        <end position="354"/>
    </location>
</feature>
<dbReference type="InterPro" id="IPR002110">
    <property type="entry name" value="Ankyrin_rpt"/>
</dbReference>
<dbReference type="PANTHER" id="PTHR24198">
    <property type="entry name" value="ANKYRIN REPEAT AND PROTEIN KINASE DOMAIN-CONTAINING PROTEIN"/>
    <property type="match status" value="1"/>
</dbReference>
<dbReference type="Pfam" id="PF12796">
    <property type="entry name" value="Ank_2"/>
    <property type="match status" value="3"/>
</dbReference>
<dbReference type="SMART" id="SM00248">
    <property type="entry name" value="ANK"/>
    <property type="match status" value="8"/>
</dbReference>
<proteinExistence type="predicted"/>
<protein>
    <submittedName>
        <fullName evidence="4">Uncharacterized protein</fullName>
    </submittedName>
</protein>
<evidence type="ECO:0000256" key="1">
    <source>
        <dbReference type="ARBA" id="ARBA00022737"/>
    </source>
</evidence>
<feature type="repeat" description="ANK" evidence="3">
    <location>
        <begin position="47"/>
        <end position="79"/>
    </location>
</feature>
<name>A0A7S2TS66_9EUKA</name>
<dbReference type="InterPro" id="IPR036770">
    <property type="entry name" value="Ankyrin_rpt-contain_sf"/>
</dbReference>
<dbReference type="PROSITE" id="PS50297">
    <property type="entry name" value="ANK_REP_REGION"/>
    <property type="match status" value="2"/>
</dbReference>